<feature type="domain" description="Reelin" evidence="2">
    <location>
        <begin position="13"/>
        <end position="142"/>
    </location>
</feature>
<dbReference type="AlphaFoldDB" id="A0A7M7NFX2"/>
<evidence type="ECO:0000256" key="1">
    <source>
        <dbReference type="SAM" id="SignalP"/>
    </source>
</evidence>
<dbReference type="GeneID" id="115922121"/>
<dbReference type="OrthoDB" id="2419613at2759"/>
<dbReference type="InterPro" id="IPR051237">
    <property type="entry name" value="Ferric-chelate_Red/DefProt"/>
</dbReference>
<reference evidence="4" key="1">
    <citation type="submission" date="2015-02" db="EMBL/GenBank/DDBJ databases">
        <title>Genome sequencing for Strongylocentrotus purpuratus.</title>
        <authorList>
            <person name="Murali S."/>
            <person name="Liu Y."/>
            <person name="Vee V."/>
            <person name="English A."/>
            <person name="Wang M."/>
            <person name="Skinner E."/>
            <person name="Han Y."/>
            <person name="Muzny D.M."/>
            <person name="Worley K.C."/>
            <person name="Gibbs R.A."/>
        </authorList>
    </citation>
    <scope>NUCLEOTIDE SEQUENCE</scope>
</reference>
<dbReference type="OMA" id="HCTIANE"/>
<dbReference type="InParanoid" id="A0A7M7NFX2"/>
<dbReference type="KEGG" id="spu:115922121"/>
<dbReference type="EnsemblMetazoa" id="XM_030980207">
    <property type="protein sequence ID" value="XP_030836067"/>
    <property type="gene ID" value="LOC115922121"/>
</dbReference>
<feature type="signal peptide" evidence="1">
    <location>
        <begin position="1"/>
        <end position="18"/>
    </location>
</feature>
<feature type="chain" id="PRO_5029707227" description="Reelin domain-containing protein" evidence="1">
    <location>
        <begin position="19"/>
        <end position="142"/>
    </location>
</feature>
<sequence length="142" mass="14837">MSYFWSLAFLAAVPLVRAFPSGAPAGACVNLTPGHWNENQMVISPQAGQSPYVLSVSENMYTPSEELTVSVTGGSFKGILLQARLADDTLVGTFSDPPPNTKLIQCTGPGDSVTHTSSAPKEAGTSFTWTAPGSNVGNVIFT</sequence>
<evidence type="ECO:0000313" key="3">
    <source>
        <dbReference type="EnsemblMetazoa" id="XP_030836067"/>
    </source>
</evidence>
<dbReference type="PROSITE" id="PS51019">
    <property type="entry name" value="REELIN"/>
    <property type="match status" value="1"/>
</dbReference>
<dbReference type="Pfam" id="PF02014">
    <property type="entry name" value="Reeler"/>
    <property type="match status" value="1"/>
</dbReference>
<dbReference type="RefSeq" id="XP_030836067.1">
    <property type="nucleotide sequence ID" value="XM_030980207.1"/>
</dbReference>
<dbReference type="GO" id="GO:0016020">
    <property type="term" value="C:membrane"/>
    <property type="evidence" value="ECO:0000318"/>
    <property type="project" value="GO_Central"/>
</dbReference>
<keyword evidence="1" id="KW-0732">Signal</keyword>
<dbReference type="InterPro" id="IPR042307">
    <property type="entry name" value="Reeler_sf"/>
</dbReference>
<organism evidence="3 4">
    <name type="scientific">Strongylocentrotus purpuratus</name>
    <name type="common">Purple sea urchin</name>
    <dbReference type="NCBI Taxonomy" id="7668"/>
    <lineage>
        <taxon>Eukaryota</taxon>
        <taxon>Metazoa</taxon>
        <taxon>Echinodermata</taxon>
        <taxon>Eleutherozoa</taxon>
        <taxon>Echinozoa</taxon>
        <taxon>Echinoidea</taxon>
        <taxon>Euechinoidea</taxon>
        <taxon>Echinacea</taxon>
        <taxon>Camarodonta</taxon>
        <taxon>Echinidea</taxon>
        <taxon>Strongylocentrotidae</taxon>
        <taxon>Strongylocentrotus</taxon>
    </lineage>
</organism>
<accession>A0A7M7NFX2</accession>
<dbReference type="Proteomes" id="UP000007110">
    <property type="component" value="Unassembled WGS sequence"/>
</dbReference>
<dbReference type="PANTHER" id="PTHR45828:SF33">
    <property type="entry name" value="DOMON DOMAIN-CONTAINING PROTEIN"/>
    <property type="match status" value="1"/>
</dbReference>
<dbReference type="PANTHER" id="PTHR45828">
    <property type="entry name" value="CYTOCHROME B561/FERRIC REDUCTASE TRANSMEMBRANE"/>
    <property type="match status" value="1"/>
</dbReference>
<reference evidence="3" key="2">
    <citation type="submission" date="2021-01" db="UniProtKB">
        <authorList>
            <consortium name="EnsemblMetazoa"/>
        </authorList>
    </citation>
    <scope>IDENTIFICATION</scope>
</reference>
<dbReference type="FunCoup" id="A0A7M7NFX2">
    <property type="interactions" value="2"/>
</dbReference>
<dbReference type="Gene3D" id="2.60.40.4060">
    <property type="entry name" value="Reeler domain"/>
    <property type="match status" value="1"/>
</dbReference>
<proteinExistence type="predicted"/>
<evidence type="ECO:0000313" key="4">
    <source>
        <dbReference type="Proteomes" id="UP000007110"/>
    </source>
</evidence>
<dbReference type="InterPro" id="IPR002861">
    <property type="entry name" value="Reeler_dom"/>
</dbReference>
<name>A0A7M7NFX2_STRPU</name>
<evidence type="ECO:0000259" key="2">
    <source>
        <dbReference type="PROSITE" id="PS51019"/>
    </source>
</evidence>
<dbReference type="CDD" id="cd08544">
    <property type="entry name" value="Reeler"/>
    <property type="match status" value="1"/>
</dbReference>
<protein>
    <recommendedName>
        <fullName evidence="2">Reelin domain-containing protein</fullName>
    </recommendedName>
</protein>
<keyword evidence="4" id="KW-1185">Reference proteome</keyword>